<name>A0A0F9VYB8_9ZZZZ</name>
<dbReference type="InterPro" id="IPR010980">
    <property type="entry name" value="Cyt_c/b562"/>
</dbReference>
<organism evidence="1">
    <name type="scientific">marine sediment metagenome</name>
    <dbReference type="NCBI Taxonomy" id="412755"/>
    <lineage>
        <taxon>unclassified sequences</taxon>
        <taxon>metagenomes</taxon>
        <taxon>ecological metagenomes</taxon>
    </lineage>
</organism>
<comment type="caution">
    <text evidence="1">The sequence shown here is derived from an EMBL/GenBank/DDBJ whole genome shotgun (WGS) entry which is preliminary data.</text>
</comment>
<dbReference type="GO" id="GO:0020037">
    <property type="term" value="F:heme binding"/>
    <property type="evidence" value="ECO:0007669"/>
    <property type="project" value="InterPro"/>
</dbReference>
<dbReference type="GO" id="GO:0009055">
    <property type="term" value="F:electron transfer activity"/>
    <property type="evidence" value="ECO:0007669"/>
    <property type="project" value="InterPro"/>
</dbReference>
<dbReference type="InterPro" id="IPR002321">
    <property type="entry name" value="Cyt_c_II"/>
</dbReference>
<evidence type="ECO:0008006" key="2">
    <source>
        <dbReference type="Google" id="ProtNLM"/>
    </source>
</evidence>
<dbReference type="Gene3D" id="1.20.120.10">
    <property type="entry name" value="Cytochrome c/b562"/>
    <property type="match status" value="1"/>
</dbReference>
<reference evidence="1" key="1">
    <citation type="journal article" date="2015" name="Nature">
        <title>Complex archaea that bridge the gap between prokaryotes and eukaryotes.</title>
        <authorList>
            <person name="Spang A."/>
            <person name="Saw J.H."/>
            <person name="Jorgensen S.L."/>
            <person name="Zaremba-Niedzwiedzka K."/>
            <person name="Martijn J."/>
            <person name="Lind A.E."/>
            <person name="van Eijk R."/>
            <person name="Schleper C."/>
            <person name="Guy L."/>
            <person name="Ettema T.J."/>
        </authorList>
    </citation>
    <scope>NUCLEOTIDE SEQUENCE</scope>
</reference>
<dbReference type="EMBL" id="LAZR01000008">
    <property type="protein sequence ID" value="KKO09110.1"/>
    <property type="molecule type" value="Genomic_DNA"/>
</dbReference>
<dbReference type="Pfam" id="PF01322">
    <property type="entry name" value="Cytochrom_C_2"/>
    <property type="match status" value="1"/>
</dbReference>
<evidence type="ECO:0000313" key="1">
    <source>
        <dbReference type="EMBL" id="KKO09110.1"/>
    </source>
</evidence>
<sequence>MLKTVLSVGALALASALVVNVYAQDEAPPTPAELASGATETRQAVFKLLGFNMAPISRMARGAMEFDAEMAERNALRIADLAPMIPEVFAVYDTREFDVETEALPVIWDNNADFAQKATELRAAAITFAEIASGGDRNTTIAAIRAFGSTCGNCHREYRVD</sequence>
<dbReference type="AlphaFoldDB" id="A0A0F9VYB8"/>
<gene>
    <name evidence="1" type="ORF">LCGC14_0042290</name>
</gene>
<dbReference type="GO" id="GO:0005506">
    <property type="term" value="F:iron ion binding"/>
    <property type="evidence" value="ECO:0007669"/>
    <property type="project" value="InterPro"/>
</dbReference>
<proteinExistence type="predicted"/>
<dbReference type="GO" id="GO:0022900">
    <property type="term" value="P:electron transport chain"/>
    <property type="evidence" value="ECO:0007669"/>
    <property type="project" value="InterPro"/>
</dbReference>
<dbReference type="PROSITE" id="PS51009">
    <property type="entry name" value="CYTCII"/>
    <property type="match status" value="1"/>
</dbReference>
<protein>
    <recommendedName>
        <fullName evidence="2">Cytochrome c</fullName>
    </recommendedName>
</protein>
<dbReference type="SUPFAM" id="SSF47175">
    <property type="entry name" value="Cytochromes"/>
    <property type="match status" value="1"/>
</dbReference>
<accession>A0A0F9VYB8</accession>